<dbReference type="EC" id="4.2.3.-" evidence="4"/>
<dbReference type="InterPro" id="IPR034686">
    <property type="entry name" value="Terpene_cyclase-like_2"/>
</dbReference>
<evidence type="ECO:0000256" key="2">
    <source>
        <dbReference type="ARBA" id="ARBA00006333"/>
    </source>
</evidence>
<evidence type="ECO:0000256" key="4">
    <source>
        <dbReference type="RuleBase" id="RU366034"/>
    </source>
</evidence>
<proteinExistence type="inferred from homology"/>
<dbReference type="InterPro" id="IPR008949">
    <property type="entry name" value="Isoprenoid_synthase_dom_sf"/>
</dbReference>
<dbReference type="SFLD" id="SFLDS00005">
    <property type="entry name" value="Isoprenoid_Synthase_Type_I"/>
    <property type="match status" value="1"/>
</dbReference>
<evidence type="ECO:0000313" key="6">
    <source>
        <dbReference type="Proteomes" id="UP001365542"/>
    </source>
</evidence>
<keyword evidence="6" id="KW-1185">Reference proteome</keyword>
<dbReference type="Gene3D" id="1.10.600.10">
    <property type="entry name" value="Farnesyl Diphosphate Synthase"/>
    <property type="match status" value="1"/>
</dbReference>
<comment type="similarity">
    <text evidence="2 4">Belongs to the terpene synthase family.</text>
</comment>
<dbReference type="SFLD" id="SFLDG01020">
    <property type="entry name" value="Terpene_Cyclase_Like_2"/>
    <property type="match status" value="1"/>
</dbReference>
<reference evidence="5 6" key="1">
    <citation type="submission" date="2019-10" db="EMBL/GenBank/DDBJ databases">
        <authorList>
            <person name="Palmer J.M."/>
        </authorList>
    </citation>
    <scope>NUCLEOTIDE SEQUENCE [LARGE SCALE GENOMIC DNA]</scope>
    <source>
        <strain evidence="5 6">TWF694</strain>
    </source>
</reference>
<name>A0AAV9WSL6_9PEZI</name>
<dbReference type="SUPFAM" id="SSF48576">
    <property type="entry name" value="Terpenoid synthases"/>
    <property type="match status" value="1"/>
</dbReference>
<dbReference type="Proteomes" id="UP001365542">
    <property type="component" value="Unassembled WGS sequence"/>
</dbReference>
<protein>
    <recommendedName>
        <fullName evidence="4">Terpene synthase</fullName>
        <ecNumber evidence="4">4.2.3.-</ecNumber>
    </recommendedName>
</protein>
<dbReference type="AlphaFoldDB" id="A0AAV9WSL6"/>
<organism evidence="5 6">
    <name type="scientific">Orbilia ellipsospora</name>
    <dbReference type="NCBI Taxonomy" id="2528407"/>
    <lineage>
        <taxon>Eukaryota</taxon>
        <taxon>Fungi</taxon>
        <taxon>Dikarya</taxon>
        <taxon>Ascomycota</taxon>
        <taxon>Pezizomycotina</taxon>
        <taxon>Orbiliomycetes</taxon>
        <taxon>Orbiliales</taxon>
        <taxon>Orbiliaceae</taxon>
        <taxon>Orbilia</taxon>
    </lineage>
</organism>
<evidence type="ECO:0000256" key="1">
    <source>
        <dbReference type="ARBA" id="ARBA00001946"/>
    </source>
</evidence>
<sequence length="382" mass="43661">MTNSVLSHIIYLLRPTKSIKGLRQNIQVLESKRSNGGESVSIRIPELFKSILAGAKSPAINQFYDAIKQRRHSRMSNILGLSEAMSQKLLQIDIPVVAATLFPHATEYQLEVFIDYVYWLLIFDDRMDDGEFKCDIIGATNEILETLAVLDDDHPTVTAEENPLRHVFQDIWKRFSMNVSKEQRHRYKRGNRAYMMGLVKQIQWTGCGCGYATLDQYRETRRGTVAIYPLLPFCEWQHSTNLPEDVIDHPSIEALGDILSDIAWLWNDICSIKKDMETGEESNVIIMRMREGESMQKAMDTVAGLLDDCYENWEKQIGAVPKWGEDIDKDISTVVQAYLDLVVGLVSWDISTPRYMGKDAATVRQTNAMKFSKSLLESYEKS</sequence>
<keyword evidence="4" id="KW-0479">Metal-binding</keyword>
<evidence type="ECO:0000313" key="5">
    <source>
        <dbReference type="EMBL" id="KAK6523123.1"/>
    </source>
</evidence>
<dbReference type="Pfam" id="PF19086">
    <property type="entry name" value="Terpene_syn_C_2"/>
    <property type="match status" value="1"/>
</dbReference>
<dbReference type="PANTHER" id="PTHR35201:SF4">
    <property type="entry name" value="BETA-PINACENE SYNTHASE-RELATED"/>
    <property type="match status" value="1"/>
</dbReference>
<accession>A0AAV9WSL6</accession>
<dbReference type="GO" id="GO:0010333">
    <property type="term" value="F:terpene synthase activity"/>
    <property type="evidence" value="ECO:0007669"/>
    <property type="project" value="InterPro"/>
</dbReference>
<gene>
    <name evidence="5" type="ORF">TWF694_006018</name>
</gene>
<comment type="cofactor">
    <cofactor evidence="1 4">
        <name>Mg(2+)</name>
        <dbReference type="ChEBI" id="CHEBI:18420"/>
    </cofactor>
</comment>
<comment type="caution">
    <text evidence="5">The sequence shown here is derived from an EMBL/GenBank/DDBJ whole genome shotgun (WGS) entry which is preliminary data.</text>
</comment>
<dbReference type="EMBL" id="JAVHJO010000019">
    <property type="protein sequence ID" value="KAK6523123.1"/>
    <property type="molecule type" value="Genomic_DNA"/>
</dbReference>
<evidence type="ECO:0000256" key="3">
    <source>
        <dbReference type="ARBA" id="ARBA00022842"/>
    </source>
</evidence>
<dbReference type="GO" id="GO:0046872">
    <property type="term" value="F:metal ion binding"/>
    <property type="evidence" value="ECO:0007669"/>
    <property type="project" value="UniProtKB-KW"/>
</dbReference>
<keyword evidence="3 4" id="KW-0460">Magnesium</keyword>
<keyword evidence="4" id="KW-0456">Lyase</keyword>
<dbReference type="GO" id="GO:0008299">
    <property type="term" value="P:isoprenoid biosynthetic process"/>
    <property type="evidence" value="ECO:0007669"/>
    <property type="project" value="UniProtKB-ARBA"/>
</dbReference>
<dbReference type="PANTHER" id="PTHR35201">
    <property type="entry name" value="TERPENE SYNTHASE"/>
    <property type="match status" value="1"/>
</dbReference>